<dbReference type="InterPro" id="IPR036397">
    <property type="entry name" value="RNaseH_sf"/>
</dbReference>
<dbReference type="PANTHER" id="PTHR47326">
    <property type="entry name" value="TRANSPOSABLE ELEMENT TC3 TRANSPOSASE-LIKE PROTEIN"/>
    <property type="match status" value="1"/>
</dbReference>
<dbReference type="OrthoDB" id="9971063at2759"/>
<dbReference type="Proteomes" id="UP000324800">
    <property type="component" value="Unassembled WGS sequence"/>
</dbReference>
<sequence>MVCAGVSVNGIVVLVPQLEKLGGVHRYYYLQDGASVQYAHITRDHLDSIFQRRWIGRGGPMNWPLRSPDLTTLDFWIWGYLRDLVYIIKPQTKEQLHEAIAQKIKLVPADMCKRACEGVKRRWELCIQAISGHFEK</sequence>
<reference evidence="1 2" key="1">
    <citation type="submission" date="2019-03" db="EMBL/GenBank/DDBJ databases">
        <title>Single cell metagenomics reveals metabolic interactions within the superorganism composed of flagellate Streblomastix strix and complex community of Bacteroidetes bacteria on its surface.</title>
        <authorList>
            <person name="Treitli S.C."/>
            <person name="Kolisko M."/>
            <person name="Husnik F."/>
            <person name="Keeling P."/>
            <person name="Hampl V."/>
        </authorList>
    </citation>
    <scope>NUCLEOTIDE SEQUENCE [LARGE SCALE GENOMIC DNA]</scope>
    <source>
        <strain evidence="1">ST1C</strain>
    </source>
</reference>
<comment type="caution">
    <text evidence="1">The sequence shown here is derived from an EMBL/GenBank/DDBJ whole genome shotgun (WGS) entry which is preliminary data.</text>
</comment>
<name>A0A5J4VGT6_9EUKA</name>
<dbReference type="AlphaFoldDB" id="A0A5J4VGT6"/>
<dbReference type="PANTHER" id="PTHR47326:SF1">
    <property type="entry name" value="HTH PSQ-TYPE DOMAIN-CONTAINING PROTEIN"/>
    <property type="match status" value="1"/>
</dbReference>
<accession>A0A5J4VGT6</accession>
<dbReference type="Gene3D" id="3.30.420.10">
    <property type="entry name" value="Ribonuclease H-like superfamily/Ribonuclease H"/>
    <property type="match status" value="1"/>
</dbReference>
<gene>
    <name evidence="1" type="ORF">EZS28_022644</name>
</gene>
<dbReference type="GO" id="GO:0003676">
    <property type="term" value="F:nucleic acid binding"/>
    <property type="evidence" value="ECO:0007669"/>
    <property type="project" value="InterPro"/>
</dbReference>
<protein>
    <submittedName>
        <fullName evidence="1">Putative transposable element tc3 transposase</fullName>
    </submittedName>
</protein>
<evidence type="ECO:0000313" key="2">
    <source>
        <dbReference type="Proteomes" id="UP000324800"/>
    </source>
</evidence>
<proteinExistence type="predicted"/>
<dbReference type="EMBL" id="SNRW01007107">
    <property type="protein sequence ID" value="KAA6381828.1"/>
    <property type="molecule type" value="Genomic_DNA"/>
</dbReference>
<evidence type="ECO:0000313" key="1">
    <source>
        <dbReference type="EMBL" id="KAA6381828.1"/>
    </source>
</evidence>
<organism evidence="1 2">
    <name type="scientific">Streblomastix strix</name>
    <dbReference type="NCBI Taxonomy" id="222440"/>
    <lineage>
        <taxon>Eukaryota</taxon>
        <taxon>Metamonada</taxon>
        <taxon>Preaxostyla</taxon>
        <taxon>Oxymonadida</taxon>
        <taxon>Streblomastigidae</taxon>
        <taxon>Streblomastix</taxon>
    </lineage>
</organism>